<evidence type="ECO:0000256" key="1">
    <source>
        <dbReference type="SAM" id="MobiDB-lite"/>
    </source>
</evidence>
<evidence type="ECO:0000313" key="3">
    <source>
        <dbReference type="EMBL" id="MBB5817481.1"/>
    </source>
</evidence>
<protein>
    <recommendedName>
        <fullName evidence="5">Lipoprotein</fullName>
    </recommendedName>
</protein>
<keyword evidence="4" id="KW-1185">Reference proteome</keyword>
<feature type="region of interest" description="Disordered" evidence="1">
    <location>
        <begin position="23"/>
        <end position="68"/>
    </location>
</feature>
<dbReference type="RefSeq" id="WP_184540629.1">
    <property type="nucleotide sequence ID" value="NZ_JACHMP010000001.1"/>
</dbReference>
<sequence>MVRTTVSLLALISALAGCAAQTDGAGRMPSDPAPAGTRPGLSTPGSSATSASDAAPASSPAPAAGAAVPGHTAGADLRACYDGKCRLTLAEPVGFWVDPRFGVTWLSISFDRHSVRVVATGPGVRSQATFGPGALSSVNGIGIRAVSLSASRAVLHLSPAR</sequence>
<organism evidence="3 4">
    <name type="scientific">Streptosporangium becharense</name>
    <dbReference type="NCBI Taxonomy" id="1816182"/>
    <lineage>
        <taxon>Bacteria</taxon>
        <taxon>Bacillati</taxon>
        <taxon>Actinomycetota</taxon>
        <taxon>Actinomycetes</taxon>
        <taxon>Streptosporangiales</taxon>
        <taxon>Streptosporangiaceae</taxon>
        <taxon>Streptosporangium</taxon>
    </lineage>
</organism>
<gene>
    <name evidence="3" type="ORF">F4562_000543</name>
</gene>
<proteinExistence type="predicted"/>
<comment type="caution">
    <text evidence="3">The sequence shown here is derived from an EMBL/GenBank/DDBJ whole genome shotgun (WGS) entry which is preliminary data.</text>
</comment>
<evidence type="ECO:0008006" key="5">
    <source>
        <dbReference type="Google" id="ProtNLM"/>
    </source>
</evidence>
<dbReference type="Proteomes" id="UP000540685">
    <property type="component" value="Unassembled WGS sequence"/>
</dbReference>
<feature type="compositionally biased region" description="Low complexity" evidence="1">
    <location>
        <begin position="39"/>
        <end position="68"/>
    </location>
</feature>
<name>A0A7W9MEH5_9ACTN</name>
<reference evidence="3 4" key="1">
    <citation type="submission" date="2020-08" db="EMBL/GenBank/DDBJ databases">
        <title>Sequencing the genomes of 1000 actinobacteria strains.</title>
        <authorList>
            <person name="Klenk H.-P."/>
        </authorList>
    </citation>
    <scope>NUCLEOTIDE SEQUENCE [LARGE SCALE GENOMIC DNA]</scope>
    <source>
        <strain evidence="3 4">DSM 46887</strain>
    </source>
</reference>
<keyword evidence="2" id="KW-0732">Signal</keyword>
<evidence type="ECO:0000313" key="4">
    <source>
        <dbReference type="Proteomes" id="UP000540685"/>
    </source>
</evidence>
<dbReference type="AlphaFoldDB" id="A0A7W9MEH5"/>
<accession>A0A7W9MEH5</accession>
<feature type="signal peptide" evidence="2">
    <location>
        <begin position="1"/>
        <end position="19"/>
    </location>
</feature>
<dbReference type="EMBL" id="JACHMP010000001">
    <property type="protein sequence ID" value="MBB5817481.1"/>
    <property type="molecule type" value="Genomic_DNA"/>
</dbReference>
<feature type="chain" id="PRO_5031188416" description="Lipoprotein" evidence="2">
    <location>
        <begin position="20"/>
        <end position="161"/>
    </location>
</feature>
<evidence type="ECO:0000256" key="2">
    <source>
        <dbReference type="SAM" id="SignalP"/>
    </source>
</evidence>
<dbReference type="PROSITE" id="PS51257">
    <property type="entry name" value="PROKAR_LIPOPROTEIN"/>
    <property type="match status" value="1"/>
</dbReference>